<keyword evidence="1" id="KW-0472">Membrane</keyword>
<evidence type="ECO:0000313" key="2">
    <source>
        <dbReference type="EMBL" id="ELR68383.1"/>
    </source>
</evidence>
<name>L8JJG6_9BACT</name>
<dbReference type="AlphaFoldDB" id="L8JJG6"/>
<sequence>MVSIILILIDVFILSDITTHIAYILLSLAVAIQFDASFLYQLIIGILSWFVVISFHYFIWKRALVAVADKYIAPKKHINGISGKIGCIGTIKIIDRRSYVEVDDELYQFVDESSRHLNEGDQVKVKGTISTKLII</sequence>
<evidence type="ECO:0000256" key="1">
    <source>
        <dbReference type="SAM" id="Phobius"/>
    </source>
</evidence>
<reference evidence="2 3" key="1">
    <citation type="submission" date="2012-12" db="EMBL/GenBank/DDBJ databases">
        <title>Genome assembly of Fulvivirga imtechensis AK7.</title>
        <authorList>
            <person name="Nupur N."/>
            <person name="Khatri I."/>
            <person name="Kumar R."/>
            <person name="Subramanian S."/>
            <person name="Pinnaka A."/>
        </authorList>
    </citation>
    <scope>NUCLEOTIDE SEQUENCE [LARGE SCALE GENOMIC DNA]</scope>
    <source>
        <strain evidence="2 3">AK7</strain>
    </source>
</reference>
<evidence type="ECO:0008006" key="4">
    <source>
        <dbReference type="Google" id="ProtNLM"/>
    </source>
</evidence>
<accession>L8JJG6</accession>
<organism evidence="2 3">
    <name type="scientific">Fulvivirga imtechensis AK7</name>
    <dbReference type="NCBI Taxonomy" id="1237149"/>
    <lineage>
        <taxon>Bacteria</taxon>
        <taxon>Pseudomonadati</taxon>
        <taxon>Bacteroidota</taxon>
        <taxon>Cytophagia</taxon>
        <taxon>Cytophagales</taxon>
        <taxon>Fulvivirgaceae</taxon>
        <taxon>Fulvivirga</taxon>
    </lineage>
</organism>
<dbReference type="STRING" id="1237149.C900_00415"/>
<feature type="transmembrane region" description="Helical" evidence="1">
    <location>
        <begin position="7"/>
        <end position="32"/>
    </location>
</feature>
<protein>
    <recommendedName>
        <fullName evidence="4">NfeD-like C-terminal domain-containing protein</fullName>
    </recommendedName>
</protein>
<evidence type="ECO:0000313" key="3">
    <source>
        <dbReference type="Proteomes" id="UP000011135"/>
    </source>
</evidence>
<comment type="caution">
    <text evidence="2">The sequence shown here is derived from an EMBL/GenBank/DDBJ whole genome shotgun (WGS) entry which is preliminary data.</text>
</comment>
<dbReference type="Proteomes" id="UP000011135">
    <property type="component" value="Unassembled WGS sequence"/>
</dbReference>
<keyword evidence="1" id="KW-1133">Transmembrane helix</keyword>
<dbReference type="EMBL" id="AMZN01000116">
    <property type="protein sequence ID" value="ELR68383.1"/>
    <property type="molecule type" value="Genomic_DNA"/>
</dbReference>
<gene>
    <name evidence="2" type="ORF">C900_00415</name>
</gene>
<keyword evidence="3" id="KW-1185">Reference proteome</keyword>
<feature type="transmembrane region" description="Helical" evidence="1">
    <location>
        <begin position="38"/>
        <end position="60"/>
    </location>
</feature>
<proteinExistence type="predicted"/>
<keyword evidence="1" id="KW-0812">Transmembrane</keyword>